<organism evidence="1 2">
    <name type="scientific">Tribonema minus</name>
    <dbReference type="NCBI Taxonomy" id="303371"/>
    <lineage>
        <taxon>Eukaryota</taxon>
        <taxon>Sar</taxon>
        <taxon>Stramenopiles</taxon>
        <taxon>Ochrophyta</taxon>
        <taxon>PX clade</taxon>
        <taxon>Xanthophyceae</taxon>
        <taxon>Tribonematales</taxon>
        <taxon>Tribonemataceae</taxon>
        <taxon>Tribonema</taxon>
    </lineage>
</organism>
<proteinExistence type="predicted"/>
<evidence type="ECO:0000313" key="1">
    <source>
        <dbReference type="EMBL" id="KAG5181857.1"/>
    </source>
</evidence>
<dbReference type="EMBL" id="JAFCMP010000290">
    <property type="protein sequence ID" value="KAG5181857.1"/>
    <property type="molecule type" value="Genomic_DNA"/>
</dbReference>
<evidence type="ECO:0000313" key="2">
    <source>
        <dbReference type="Proteomes" id="UP000664859"/>
    </source>
</evidence>
<name>A0A836CDM2_9STRA</name>
<evidence type="ECO:0008006" key="3">
    <source>
        <dbReference type="Google" id="ProtNLM"/>
    </source>
</evidence>
<accession>A0A836CDM2</accession>
<protein>
    <recommendedName>
        <fullName evidence="3">Chromosome partition protein Smc</fullName>
    </recommendedName>
</protein>
<keyword evidence="2" id="KW-1185">Reference proteome</keyword>
<gene>
    <name evidence="1" type="ORF">JKP88DRAFT_278598</name>
</gene>
<dbReference type="Proteomes" id="UP000664859">
    <property type="component" value="Unassembled WGS sequence"/>
</dbReference>
<reference evidence="1" key="1">
    <citation type="submission" date="2021-02" db="EMBL/GenBank/DDBJ databases">
        <title>First Annotated Genome of the Yellow-green Alga Tribonema minus.</title>
        <authorList>
            <person name="Mahan K.M."/>
        </authorList>
    </citation>
    <scope>NUCLEOTIDE SEQUENCE</scope>
    <source>
        <strain evidence="1">UTEX B ZZ1240</strain>
    </source>
</reference>
<comment type="caution">
    <text evidence="1">The sequence shown here is derived from an EMBL/GenBank/DDBJ whole genome shotgun (WGS) entry which is preliminary data.</text>
</comment>
<sequence>MPCALDYDAVDARIRKALIPGETALDAVQSQLRQASTLAAEHGAQFNRLTGRVQAIDDVNARLEDDMRASWREHEAHANRFDAAQDQMSRLTGRADAADRHITNIHAARVGMNGRLDAMDAAHRELGGRVTNAEVTMNGLSVGVGQLHAQMQEASHVVAQNRQETGAALSGLNADLMVLGRAAGDAHQASRDALQGQINNMAGAAQAAFDDVRGQVGQVAGGVNQVAGGLNTLRQATSAGFRAVTENMRGQAQHEAVQGAMQQQAAAQLQAQPQVADAMQQLQAAAAAPHPGQLEMVAAQHQYNVLVPQQVHYVAPPLPQPPEYTVQVPRENLVDHTPVDPAIGAMVPTVSPVPWERDSMNDL</sequence>
<dbReference type="AlphaFoldDB" id="A0A836CDM2"/>